<dbReference type="EMBL" id="JBBMEK010000170">
    <property type="protein sequence ID" value="MEQ2365880.1"/>
    <property type="molecule type" value="Genomic_DNA"/>
</dbReference>
<name>A0ABV1B7C6_9FIRM</name>
<feature type="coiled-coil region" evidence="1">
    <location>
        <begin position="194"/>
        <end position="224"/>
    </location>
</feature>
<reference evidence="2 3" key="1">
    <citation type="submission" date="2024-03" db="EMBL/GenBank/DDBJ databases">
        <title>Human intestinal bacterial collection.</title>
        <authorList>
            <person name="Pauvert C."/>
            <person name="Hitch T.C.A."/>
            <person name="Clavel T."/>
        </authorList>
    </citation>
    <scope>NUCLEOTIDE SEQUENCE [LARGE SCALE GENOMIC DNA]</scope>
    <source>
        <strain evidence="2 3">CLA-AA-H190</strain>
    </source>
</reference>
<comment type="caution">
    <text evidence="2">The sequence shown here is derived from an EMBL/GenBank/DDBJ whole genome shotgun (WGS) entry which is preliminary data.</text>
</comment>
<keyword evidence="3" id="KW-1185">Reference proteome</keyword>
<accession>A0ABV1B7C6</accession>
<keyword evidence="1" id="KW-0175">Coiled coil</keyword>
<dbReference type="RefSeq" id="WP_349085556.1">
    <property type="nucleotide sequence ID" value="NZ_JBBMEK010000170.1"/>
</dbReference>
<feature type="non-terminal residue" evidence="2">
    <location>
        <position position="1"/>
    </location>
</feature>
<protein>
    <recommendedName>
        <fullName evidence="4">LXG domain-containing protein</fullName>
    </recommendedName>
</protein>
<organism evidence="2 3">
    <name type="scientific">Coprococcus intestinihominis</name>
    <dbReference type="NCBI Taxonomy" id="3133154"/>
    <lineage>
        <taxon>Bacteria</taxon>
        <taxon>Bacillati</taxon>
        <taxon>Bacillota</taxon>
        <taxon>Clostridia</taxon>
        <taxon>Lachnospirales</taxon>
        <taxon>Lachnospiraceae</taxon>
        <taxon>Coprococcus</taxon>
    </lineage>
</organism>
<evidence type="ECO:0000313" key="2">
    <source>
        <dbReference type="EMBL" id="MEQ2365880.1"/>
    </source>
</evidence>
<sequence length="292" mass="33214">ALGESVDELSQAQKTMSVELQRLIKQIVKTSKDTSQINEHAGIILEQLSGYIPLLTQTSQDSAKVIENMTQWSEDVQKMTDTQQKVMKEMAVEQNELLKVMAEHEGNLDQTCEEISANQQQLSESLTEFTKAAQIIAEREEDPLQLDGIKDMLSGYMTTMQKLQQESAQNIENIQSAGIKEMLTYVSAQTEANAKESQAVQQKLTEELQKLAKTQEDIVFLNAKIANTLSSLTGTGKIQLPSKGMQQDEEKWSKVLNEKMDAWIREQKAFQERLLQLEEERSQPFWSRWGRK</sequence>
<dbReference type="Proteomes" id="UP001469749">
    <property type="component" value="Unassembled WGS sequence"/>
</dbReference>
<evidence type="ECO:0000313" key="3">
    <source>
        <dbReference type="Proteomes" id="UP001469749"/>
    </source>
</evidence>
<proteinExistence type="predicted"/>
<evidence type="ECO:0008006" key="4">
    <source>
        <dbReference type="Google" id="ProtNLM"/>
    </source>
</evidence>
<gene>
    <name evidence="2" type="ORF">WMO25_12420</name>
</gene>
<evidence type="ECO:0000256" key="1">
    <source>
        <dbReference type="SAM" id="Coils"/>
    </source>
</evidence>